<name>A0A1J5QCJ7_9ZZZZ</name>
<feature type="transmembrane region" description="Helical" evidence="1">
    <location>
        <begin position="12"/>
        <end position="34"/>
    </location>
</feature>
<protein>
    <submittedName>
        <fullName evidence="2">Uncharacterized protein</fullName>
    </submittedName>
</protein>
<keyword evidence="1" id="KW-0472">Membrane</keyword>
<evidence type="ECO:0000313" key="2">
    <source>
        <dbReference type="EMBL" id="OIQ81329.1"/>
    </source>
</evidence>
<gene>
    <name evidence="2" type="ORF">GALL_369010</name>
</gene>
<reference evidence="2" key="1">
    <citation type="submission" date="2016-10" db="EMBL/GenBank/DDBJ databases">
        <title>Sequence of Gallionella enrichment culture.</title>
        <authorList>
            <person name="Poehlein A."/>
            <person name="Muehling M."/>
            <person name="Daniel R."/>
        </authorList>
    </citation>
    <scope>NUCLEOTIDE SEQUENCE</scope>
</reference>
<comment type="caution">
    <text evidence="2">The sequence shown here is derived from an EMBL/GenBank/DDBJ whole genome shotgun (WGS) entry which is preliminary data.</text>
</comment>
<keyword evidence="1" id="KW-1133">Transmembrane helix</keyword>
<evidence type="ECO:0000256" key="1">
    <source>
        <dbReference type="SAM" id="Phobius"/>
    </source>
</evidence>
<dbReference type="AlphaFoldDB" id="A0A1J5QCJ7"/>
<accession>A0A1J5QCJ7</accession>
<organism evidence="2">
    <name type="scientific">mine drainage metagenome</name>
    <dbReference type="NCBI Taxonomy" id="410659"/>
    <lineage>
        <taxon>unclassified sequences</taxon>
        <taxon>metagenomes</taxon>
        <taxon>ecological metagenomes</taxon>
    </lineage>
</organism>
<sequence>MQMGGERMGHALKLCLILAALSALVVLPLDYLWWRLLGWI</sequence>
<keyword evidence="1" id="KW-0812">Transmembrane</keyword>
<dbReference type="EMBL" id="MLJW01000938">
    <property type="protein sequence ID" value="OIQ81329.1"/>
    <property type="molecule type" value="Genomic_DNA"/>
</dbReference>
<proteinExistence type="predicted"/>